<protein>
    <submittedName>
        <fullName evidence="1">Uncharacterized protein</fullName>
    </submittedName>
</protein>
<comment type="caution">
    <text evidence="1">The sequence shown here is derived from an EMBL/GenBank/DDBJ whole genome shotgun (WGS) entry which is preliminary data.</text>
</comment>
<gene>
    <name evidence="1" type="ORF">HanXRQr2_Chr09g0388261</name>
</gene>
<reference evidence="1" key="1">
    <citation type="journal article" date="2017" name="Nature">
        <title>The sunflower genome provides insights into oil metabolism, flowering and Asterid evolution.</title>
        <authorList>
            <person name="Badouin H."/>
            <person name="Gouzy J."/>
            <person name="Grassa C.J."/>
            <person name="Murat F."/>
            <person name="Staton S.E."/>
            <person name="Cottret L."/>
            <person name="Lelandais-Briere C."/>
            <person name="Owens G.L."/>
            <person name="Carrere S."/>
            <person name="Mayjonade B."/>
            <person name="Legrand L."/>
            <person name="Gill N."/>
            <person name="Kane N.C."/>
            <person name="Bowers J.E."/>
            <person name="Hubner S."/>
            <person name="Bellec A."/>
            <person name="Berard A."/>
            <person name="Berges H."/>
            <person name="Blanchet N."/>
            <person name="Boniface M.C."/>
            <person name="Brunel D."/>
            <person name="Catrice O."/>
            <person name="Chaidir N."/>
            <person name="Claudel C."/>
            <person name="Donnadieu C."/>
            <person name="Faraut T."/>
            <person name="Fievet G."/>
            <person name="Helmstetter N."/>
            <person name="King M."/>
            <person name="Knapp S.J."/>
            <person name="Lai Z."/>
            <person name="Le Paslier M.C."/>
            <person name="Lippi Y."/>
            <person name="Lorenzon L."/>
            <person name="Mandel J.R."/>
            <person name="Marage G."/>
            <person name="Marchand G."/>
            <person name="Marquand E."/>
            <person name="Bret-Mestries E."/>
            <person name="Morien E."/>
            <person name="Nambeesan S."/>
            <person name="Nguyen T."/>
            <person name="Pegot-Espagnet P."/>
            <person name="Pouilly N."/>
            <person name="Raftis F."/>
            <person name="Sallet E."/>
            <person name="Schiex T."/>
            <person name="Thomas J."/>
            <person name="Vandecasteele C."/>
            <person name="Vares D."/>
            <person name="Vear F."/>
            <person name="Vautrin S."/>
            <person name="Crespi M."/>
            <person name="Mangin B."/>
            <person name="Burke J.M."/>
            <person name="Salse J."/>
            <person name="Munos S."/>
            <person name="Vincourt P."/>
            <person name="Rieseberg L.H."/>
            <person name="Langlade N.B."/>
        </authorList>
    </citation>
    <scope>NUCLEOTIDE SEQUENCE</scope>
    <source>
        <tissue evidence="1">Leaves</tissue>
    </source>
</reference>
<keyword evidence="2" id="KW-1185">Reference proteome</keyword>
<dbReference type="EMBL" id="MNCJ02000324">
    <property type="protein sequence ID" value="KAF5790879.1"/>
    <property type="molecule type" value="Genomic_DNA"/>
</dbReference>
<reference evidence="1" key="2">
    <citation type="submission" date="2020-06" db="EMBL/GenBank/DDBJ databases">
        <title>Helianthus annuus Genome sequencing and assembly Release 2.</title>
        <authorList>
            <person name="Gouzy J."/>
            <person name="Langlade N."/>
            <person name="Munos S."/>
        </authorList>
    </citation>
    <scope>NUCLEOTIDE SEQUENCE</scope>
    <source>
        <tissue evidence="1">Leaves</tissue>
    </source>
</reference>
<name>A0A9K3N8I9_HELAN</name>
<proteinExistence type="predicted"/>
<organism evidence="1 2">
    <name type="scientific">Helianthus annuus</name>
    <name type="common">Common sunflower</name>
    <dbReference type="NCBI Taxonomy" id="4232"/>
    <lineage>
        <taxon>Eukaryota</taxon>
        <taxon>Viridiplantae</taxon>
        <taxon>Streptophyta</taxon>
        <taxon>Embryophyta</taxon>
        <taxon>Tracheophyta</taxon>
        <taxon>Spermatophyta</taxon>
        <taxon>Magnoliopsida</taxon>
        <taxon>eudicotyledons</taxon>
        <taxon>Gunneridae</taxon>
        <taxon>Pentapetalae</taxon>
        <taxon>asterids</taxon>
        <taxon>campanulids</taxon>
        <taxon>Asterales</taxon>
        <taxon>Asteraceae</taxon>
        <taxon>Asteroideae</taxon>
        <taxon>Heliantheae alliance</taxon>
        <taxon>Heliantheae</taxon>
        <taxon>Helianthus</taxon>
    </lineage>
</organism>
<accession>A0A9K3N8I9</accession>
<dbReference type="AlphaFoldDB" id="A0A9K3N8I9"/>
<sequence>MNQLIMYCANESRDELGIVSVKNRMHRFLKKRKKVGTGTESGLYGIVTLFDGKPTQKTESTDSKRC</sequence>
<dbReference type="Proteomes" id="UP000215914">
    <property type="component" value="Unassembled WGS sequence"/>
</dbReference>
<dbReference type="Gramene" id="mRNA:HanXRQr2_Chr09g0388261">
    <property type="protein sequence ID" value="CDS:HanXRQr2_Chr09g0388261.1"/>
    <property type="gene ID" value="HanXRQr2_Chr09g0388261"/>
</dbReference>
<evidence type="ECO:0000313" key="2">
    <source>
        <dbReference type="Proteomes" id="UP000215914"/>
    </source>
</evidence>
<evidence type="ECO:0000313" key="1">
    <source>
        <dbReference type="EMBL" id="KAF5790879.1"/>
    </source>
</evidence>